<accession>A0ABZ1Q400</accession>
<dbReference type="SUPFAM" id="SSF49482">
    <property type="entry name" value="Aromatic compound dioxygenase"/>
    <property type="match status" value="1"/>
</dbReference>
<evidence type="ECO:0000313" key="3">
    <source>
        <dbReference type="EMBL" id="WUN77130.1"/>
    </source>
</evidence>
<dbReference type="Pfam" id="PF00775">
    <property type="entry name" value="Dioxygenase_C"/>
    <property type="match status" value="1"/>
</dbReference>
<feature type="region of interest" description="Disordered" evidence="1">
    <location>
        <begin position="1"/>
        <end position="33"/>
    </location>
</feature>
<dbReference type="GeneID" id="95502102"/>
<evidence type="ECO:0000313" key="4">
    <source>
        <dbReference type="EMBL" id="WUN83905.1"/>
    </source>
</evidence>
<dbReference type="GO" id="GO:0051213">
    <property type="term" value="F:dioxygenase activity"/>
    <property type="evidence" value="ECO:0007669"/>
    <property type="project" value="UniProtKB-KW"/>
</dbReference>
<dbReference type="InterPro" id="IPR006311">
    <property type="entry name" value="TAT_signal"/>
</dbReference>
<dbReference type="PANTHER" id="PTHR34315:SF1">
    <property type="entry name" value="INTRADIOL RING-CLEAVAGE DIOXYGENASES DOMAIN-CONTAINING PROTEIN-RELATED"/>
    <property type="match status" value="1"/>
</dbReference>
<feature type="compositionally biased region" description="Pro residues" evidence="1">
    <location>
        <begin position="70"/>
        <end position="79"/>
    </location>
</feature>
<reference evidence="3" key="1">
    <citation type="submission" date="2022-10" db="EMBL/GenBank/DDBJ databases">
        <title>The complete genomes of actinobacterial strains from the NBC collection.</title>
        <authorList>
            <person name="Joergensen T.S."/>
            <person name="Alvarez Arevalo M."/>
            <person name="Sterndorff E.B."/>
            <person name="Faurdal D."/>
            <person name="Vuksanovic O."/>
            <person name="Mourched A.-S."/>
            <person name="Charusanti P."/>
            <person name="Shaw S."/>
            <person name="Blin K."/>
            <person name="Weber T."/>
        </authorList>
    </citation>
    <scope>NUCLEOTIDE SEQUENCE</scope>
    <source>
        <strain evidence="3">NBC_00303</strain>
    </source>
</reference>
<feature type="region of interest" description="Disordered" evidence="1">
    <location>
        <begin position="61"/>
        <end position="84"/>
    </location>
</feature>
<keyword evidence="5" id="KW-1185">Reference proteome</keyword>
<feature type="domain" description="Intradiol ring-cleavage dioxygenases" evidence="2">
    <location>
        <begin position="133"/>
        <end position="212"/>
    </location>
</feature>
<dbReference type="InterPro" id="IPR000627">
    <property type="entry name" value="Intradiol_dOase_C"/>
</dbReference>
<dbReference type="PROSITE" id="PS51318">
    <property type="entry name" value="TAT"/>
    <property type="match status" value="1"/>
</dbReference>
<sequence length="266" mass="27336">MAENNDTSTSTGSGSGSGTEARSGGGGAVSSPTSRRALLLAAGSAGAAAVLSAACAAPAGTRGAAGVPSASPPRPPSPTPSGASRAAAPACVLAVGAGAGPYYLDLDLVRSDITQGRGGVPLRLDLTVVRVPDGCRPLAAAGVEVWHADADGDYSTGKDTFLRGTQITDRTGRCVFHTIVPGWYAGLAPHIHFKVRPDTRTETTSQFFFPEDLLTQVYTRQPYARRTAPAHPNRRDSRYRAAGETMTLALTPDGNGYHAAYTIGIT</sequence>
<keyword evidence="3" id="KW-0560">Oxidoreductase</keyword>
<dbReference type="InterPro" id="IPR015889">
    <property type="entry name" value="Intradiol_dOase_core"/>
</dbReference>
<dbReference type="PANTHER" id="PTHR34315">
    <property type="match status" value="1"/>
</dbReference>
<evidence type="ECO:0000313" key="5">
    <source>
        <dbReference type="Proteomes" id="UP001432312"/>
    </source>
</evidence>
<name>A0ABZ1Q400_9ACTN</name>
<evidence type="ECO:0000259" key="2">
    <source>
        <dbReference type="Pfam" id="PF00775"/>
    </source>
</evidence>
<dbReference type="Proteomes" id="UP001432312">
    <property type="component" value="Chromosome"/>
</dbReference>
<proteinExistence type="predicted"/>
<dbReference type="Gene3D" id="2.60.130.10">
    <property type="entry name" value="Aromatic compound dioxygenase"/>
    <property type="match status" value="1"/>
</dbReference>
<organism evidence="3 5">
    <name type="scientific">Streptomyces erythrochromogenes</name>
    <dbReference type="NCBI Taxonomy" id="285574"/>
    <lineage>
        <taxon>Bacteria</taxon>
        <taxon>Bacillati</taxon>
        <taxon>Actinomycetota</taxon>
        <taxon>Actinomycetes</taxon>
        <taxon>Kitasatosporales</taxon>
        <taxon>Streptomycetaceae</taxon>
        <taxon>Streptomyces</taxon>
    </lineage>
</organism>
<evidence type="ECO:0000256" key="1">
    <source>
        <dbReference type="SAM" id="MobiDB-lite"/>
    </source>
</evidence>
<gene>
    <name evidence="3" type="ORF">OHA91_00610</name>
    <name evidence="4" type="ORF">OHA91_38650</name>
</gene>
<dbReference type="EMBL" id="CP108036">
    <property type="protein sequence ID" value="WUN77130.1"/>
    <property type="molecule type" value="Genomic_DNA"/>
</dbReference>
<dbReference type="RefSeq" id="WP_328738268.1">
    <property type="nucleotide sequence ID" value="NZ_CP108036.1"/>
</dbReference>
<keyword evidence="3" id="KW-0223">Dioxygenase</keyword>
<feature type="compositionally biased region" description="Gly residues" evidence="1">
    <location>
        <begin position="13"/>
        <end position="28"/>
    </location>
</feature>
<protein>
    <submittedName>
        <fullName evidence="3">Intradiol ring-cleavage dioxygenase</fullName>
    </submittedName>
</protein>
<dbReference type="EMBL" id="CP108036">
    <property type="protein sequence ID" value="WUN83905.1"/>
    <property type="molecule type" value="Genomic_DNA"/>
</dbReference>